<accession>A0AAE3KZ38</accession>
<reference evidence="1 2" key="1">
    <citation type="journal article" date="2011" name="Appl. Environ. Microbiol.">
        <title>Methanogenic archaea isolated from Taiwan's Chelungpu fault.</title>
        <authorList>
            <person name="Wu S.Y."/>
            <person name="Lai M.C."/>
        </authorList>
    </citation>
    <scope>NUCLEOTIDE SEQUENCE [LARGE SCALE GENOMIC DNA]</scope>
    <source>
        <strain evidence="1 2">St545Mb</strain>
    </source>
</reference>
<evidence type="ECO:0000313" key="2">
    <source>
        <dbReference type="Proteomes" id="UP001206983"/>
    </source>
</evidence>
<organism evidence="1 2">
    <name type="scientific">Methanolobus chelungpuianus</name>
    <dbReference type="NCBI Taxonomy" id="502115"/>
    <lineage>
        <taxon>Archaea</taxon>
        <taxon>Methanobacteriati</taxon>
        <taxon>Methanobacteriota</taxon>
        <taxon>Stenosarchaea group</taxon>
        <taxon>Methanomicrobia</taxon>
        <taxon>Methanosarcinales</taxon>
        <taxon>Methanosarcinaceae</taxon>
        <taxon>Methanolobus</taxon>
    </lineage>
</organism>
<dbReference type="Proteomes" id="UP001206983">
    <property type="component" value="Unassembled WGS sequence"/>
</dbReference>
<dbReference type="RefSeq" id="WP_256623227.1">
    <property type="nucleotide sequence ID" value="NZ_JTEO01000005.1"/>
</dbReference>
<dbReference type="EMBL" id="JTEO01000005">
    <property type="protein sequence ID" value="MCQ6963364.1"/>
    <property type="molecule type" value="Genomic_DNA"/>
</dbReference>
<protein>
    <recommendedName>
        <fullName evidence="3">N-acetyltransferase domain-containing protein</fullName>
    </recommendedName>
</protein>
<name>A0AAE3KZ38_9EURY</name>
<evidence type="ECO:0000313" key="1">
    <source>
        <dbReference type="EMBL" id="MCQ6963364.1"/>
    </source>
</evidence>
<gene>
    <name evidence="1" type="ORF">PV02_09645</name>
</gene>
<sequence>MIEIARNSDGVHFYLLEHAFELDKLGIGEFTYFKKHLGMSDYMANFRSWLKRPNVYLVVAVLEKSIVGWSMNESWSKPSTDGRPVFVLRAIEVSPQLASKGLGRTLFTLISRILPGHIITKPVNANAKNFFVSLSFILPAKNCPVGLADHPGYLLLDEGSKSGLSLERMHVTQDRTEQCRMKLFPGEYPASKGRTRSAIASDVKAGGLKKASVAPENTTDGTAGTDHTICEDRSSNEVSLVPDASTPVRLDLRGEFIGNQKMLSSCECGENMAGKFLQGGPKPGTAFICSSCGRERYFLPVRKAA</sequence>
<dbReference type="InterPro" id="IPR016181">
    <property type="entry name" value="Acyl_CoA_acyltransferase"/>
</dbReference>
<comment type="caution">
    <text evidence="1">The sequence shown here is derived from an EMBL/GenBank/DDBJ whole genome shotgun (WGS) entry which is preliminary data.</text>
</comment>
<proteinExistence type="predicted"/>
<evidence type="ECO:0008006" key="3">
    <source>
        <dbReference type="Google" id="ProtNLM"/>
    </source>
</evidence>
<keyword evidence="2" id="KW-1185">Reference proteome</keyword>
<dbReference type="AlphaFoldDB" id="A0AAE3KZ38"/>
<dbReference type="SUPFAM" id="SSF55729">
    <property type="entry name" value="Acyl-CoA N-acyltransferases (Nat)"/>
    <property type="match status" value="1"/>
</dbReference>
<dbReference type="Gene3D" id="3.40.630.30">
    <property type="match status" value="1"/>
</dbReference>